<evidence type="ECO:0000313" key="1">
    <source>
        <dbReference type="EMBL" id="CCX31251.1"/>
    </source>
</evidence>
<gene>
    <name evidence="1" type="ORF">PCON_10382</name>
</gene>
<proteinExistence type="predicted"/>
<organism evidence="1 2">
    <name type="scientific">Pyronema omphalodes (strain CBS 100304)</name>
    <name type="common">Pyronema confluens</name>
    <dbReference type="NCBI Taxonomy" id="1076935"/>
    <lineage>
        <taxon>Eukaryota</taxon>
        <taxon>Fungi</taxon>
        <taxon>Dikarya</taxon>
        <taxon>Ascomycota</taxon>
        <taxon>Pezizomycotina</taxon>
        <taxon>Pezizomycetes</taxon>
        <taxon>Pezizales</taxon>
        <taxon>Pyronemataceae</taxon>
        <taxon>Pyronema</taxon>
    </lineage>
</organism>
<reference evidence="1 2" key="1">
    <citation type="journal article" date="2013" name="PLoS Genet.">
        <title>The genome and development-dependent transcriptomes of Pyronema confluens: a window into fungal evolution.</title>
        <authorList>
            <person name="Traeger S."/>
            <person name="Altegoer F."/>
            <person name="Freitag M."/>
            <person name="Gabaldon T."/>
            <person name="Kempken F."/>
            <person name="Kumar A."/>
            <person name="Marcet-Houben M."/>
            <person name="Poggeler S."/>
            <person name="Stajich J.E."/>
            <person name="Nowrousian M."/>
        </authorList>
    </citation>
    <scope>NUCLEOTIDE SEQUENCE [LARGE SCALE GENOMIC DNA]</scope>
    <source>
        <strain evidence="2">CBS 100304</strain>
        <tissue evidence="1">Vegetative mycelium</tissue>
    </source>
</reference>
<name>U4LU06_PYROM</name>
<evidence type="ECO:0000313" key="2">
    <source>
        <dbReference type="Proteomes" id="UP000018144"/>
    </source>
</evidence>
<protein>
    <submittedName>
        <fullName evidence="1">Uncharacterized protein</fullName>
    </submittedName>
</protein>
<dbReference type="Proteomes" id="UP000018144">
    <property type="component" value="Unassembled WGS sequence"/>
</dbReference>
<dbReference type="EMBL" id="HF935560">
    <property type="protein sequence ID" value="CCX31251.1"/>
    <property type="molecule type" value="Genomic_DNA"/>
</dbReference>
<sequence length="86" mass="9933">MFENAAKVQGTDVALKALKRKLEIEDATRDHMKALADWSLAFDELDEVWEFEKIARKNQSIAEDIHVNTTPRNERKLRGGICEDYV</sequence>
<dbReference type="AlphaFoldDB" id="U4LU06"/>
<keyword evidence="2" id="KW-1185">Reference proteome</keyword>
<accession>U4LU06</accession>